<dbReference type="InterPro" id="IPR039844">
    <property type="entry name" value="URB1"/>
</dbReference>
<name>A0AAP0K4X9_9MAGN</name>
<keyword evidence="4" id="KW-1185">Reference proteome</keyword>
<reference evidence="3 4" key="1">
    <citation type="submission" date="2024-01" db="EMBL/GenBank/DDBJ databases">
        <title>Genome assemblies of Stephania.</title>
        <authorList>
            <person name="Yang L."/>
        </authorList>
    </citation>
    <scope>NUCLEOTIDE SEQUENCE [LARGE SCALE GENOMIC DNA]</scope>
    <source>
        <strain evidence="3">QJT</strain>
        <tissue evidence="3">Leaf</tissue>
    </source>
</reference>
<dbReference type="EMBL" id="JBBNAE010000002">
    <property type="protein sequence ID" value="KAK9146056.1"/>
    <property type="molecule type" value="Genomic_DNA"/>
</dbReference>
<dbReference type="PANTHER" id="PTHR13500:SF0">
    <property type="entry name" value="NUCLEOLAR PRE-RIBOSOMAL-ASSOCIATED PROTEIN 1"/>
    <property type="match status" value="1"/>
</dbReference>
<dbReference type="InterPro" id="IPR021714">
    <property type="entry name" value="URB1_N"/>
</dbReference>
<dbReference type="GO" id="GO:0000463">
    <property type="term" value="P:maturation of LSU-rRNA from tricistronic rRNA transcript (SSU-rRNA, 5.8S rRNA, LSU-rRNA)"/>
    <property type="evidence" value="ECO:0007669"/>
    <property type="project" value="TreeGrafter"/>
</dbReference>
<accession>A0AAP0K4X9</accession>
<dbReference type="InterPro" id="IPR032436">
    <property type="entry name" value="URB1_C"/>
</dbReference>
<feature type="domain" description="URB1 N-terminal" evidence="1">
    <location>
        <begin position="86"/>
        <end position="379"/>
    </location>
</feature>
<dbReference type="Pfam" id="PF16201">
    <property type="entry name" value="NopRA1"/>
    <property type="match status" value="1"/>
</dbReference>
<dbReference type="Proteomes" id="UP001417504">
    <property type="component" value="Unassembled WGS sequence"/>
</dbReference>
<evidence type="ECO:0008006" key="5">
    <source>
        <dbReference type="Google" id="ProtNLM"/>
    </source>
</evidence>
<evidence type="ECO:0000313" key="4">
    <source>
        <dbReference type="Proteomes" id="UP001417504"/>
    </source>
</evidence>
<protein>
    <recommendedName>
        <fullName evidence="5">Nucleolar pre-ribosomal-associated protein 1</fullName>
    </recommendedName>
</protein>
<dbReference type="Pfam" id="PF11707">
    <property type="entry name" value="Npa1"/>
    <property type="match status" value="1"/>
</dbReference>
<organism evidence="3 4">
    <name type="scientific">Stephania japonica</name>
    <dbReference type="NCBI Taxonomy" id="461633"/>
    <lineage>
        <taxon>Eukaryota</taxon>
        <taxon>Viridiplantae</taxon>
        <taxon>Streptophyta</taxon>
        <taxon>Embryophyta</taxon>
        <taxon>Tracheophyta</taxon>
        <taxon>Spermatophyta</taxon>
        <taxon>Magnoliopsida</taxon>
        <taxon>Ranunculales</taxon>
        <taxon>Menispermaceae</taxon>
        <taxon>Menispermoideae</taxon>
        <taxon>Cissampelideae</taxon>
        <taxon>Stephania</taxon>
    </lineage>
</organism>
<evidence type="ECO:0000313" key="3">
    <source>
        <dbReference type="EMBL" id="KAK9146056.1"/>
    </source>
</evidence>
<dbReference type="GO" id="GO:0000466">
    <property type="term" value="P:maturation of 5.8S rRNA from tricistronic rRNA transcript (SSU-rRNA, 5.8S rRNA, LSU-rRNA)"/>
    <property type="evidence" value="ECO:0007669"/>
    <property type="project" value="TreeGrafter"/>
</dbReference>
<evidence type="ECO:0000259" key="2">
    <source>
        <dbReference type="Pfam" id="PF16201"/>
    </source>
</evidence>
<sequence>MVTGALNSGKSPDLSVLCFVIRDALSTDQRVAKMSFDAKLKQVLHNLCLDEIKIYSEASVEFIGMLRDSDIGDQFLRKYVQASPLCSELVETWEKRKGKPGLVHILSLISVILDHPDGKYSLGDRGRINISRRLDKFARSIIETKLEDVYIELNSKESKCQNASLSLLAAVVRRGVGLAIELAKKFDFKNVERKGTYSTRRSFIEFAMSFLEVGNPRLLRWVLQQKNMYSAVLRGLGSDDDDTVVYVLSVIRDRVLNSDSLVPPSLRSVLFGSVTLDQLARVSGNPLGGPPAQIAHEVLLMVCTDPRNGLMPDLSDQATMLKGNSRRLVELMKKLKATEIDNHRHLLLDIVSGRPAFGSAYMGDFPYLLEPRASSTWIAAISLASDLVAYTRTQSFVSFDSQFDDPPSVDSSEVLCLLKCLLPNSFARIVINRGLLHSDSIVKHGTMRLLLEALKSLDGLVRAIDCKSSSNDRTAKKWISLKQKIQDEVRALLPDPQVLLKLLSSSSSLGSKNDESSRKRPRKPEKLAEIHNSNGVKKLKVNEEVDILIGGFVTELDADLSKEKVKATGTVVTEELGGDDCMTATAKIWGLQKCSFKDDLKDAEIFFRSKLLDALTLYIRAIPKAMDRSYNFFKLLPAKPLAISVNEQQSLFSLLIEYLGLSPENRTFVMPPEAMFKHLQSLIDLLYSPVKDIRDKAYELVRAAMSSTGGFDRKPLEIDAWIKFLPGHKRDASSVEDQCVDVFRCCSTIVSFLCDAVSTLGNNLFKYLNELRCFCSNLEDDSPDFSPLVPCILRKCIRLMDSGSRTFKLYEKSLISTYVSNTLCFILQTQVEGRLLSHVINSILIERFGNSSSVNLDEGEFFCEWRPLKNLLFFSQNVSKHQDCSGLFTIVPSASAERGFSFGRMLHKAKKMVGEVGNDDLIGVASAFRFSTICASPEEIVENFPCFITLSTHLFREDLSFLSFMFFLERNLLASVANMWPDVFRSGLEWALSVDPNCKDNPRFLPQSVTALKEQVSCEDISKVESASLAFSLFLKEAPFHILFPAVIQSSSSSGLHLLHSAEMLDLLCAKLSQCSANESVVLVQLMLFWFHQIQLSYRFQPLGELKQLSEICFLLLKYVMSELLFGKFDFGSSKSNEGPKRACVLEVVETICASPALTLTLSHPLCCHEKLSPGSLNISFEKLCGLSEAGIHPMDNIVLLLETVAKNILVLSHGDTSVHETDEAVNKRFVNVFKDIMKRVVKTFKCKVEICISTGDLLPLLPIFTIFKAFIHFISPYLLLELVNWIFSKVEEKDLNDLESLRAFGFSLGCYICKVALESLYANLNQQNSKAVAFDLYWEIEGRTNDISHLEKVTYKVIEIATSFKLENADLCLLKVVNIVNKQKIVQPRISILPSCMALVRVILSSPIKMVSHCINNTSATRAKLLFFLTQSSPLHLNLFGKILTSILNGDMKQSGEICKCAPTDEELIMLLPVTLSFLNMSFEKFGLDYLKHFGSMLSSYSNILLDSFLNWRSFAAGNIFQDDAGEFLPSSTHELLKGFSESLLGKAVCLLQYHFTVDNDSAMIRSRRKLFDRICSYSNKNRDLLDFDICKIKLCSPDDSLKLINKVIAKISFCWMLLFPKEDLLHSLHTVTEGQSRKLSQGLSVENERSAKMGFINLLVSTLHKIVQGFPLVADDSEKQKNADCSQVFRCLEILILGIITEFAKQMRDDLIQLSSIPFLEHFVKTFFLFRFEDPSTLRVLRSVLNLLSEGKFCRNMFFEMLLEHSQFVPTILLPDSSFASSALPIAGTLLKPMSSILKSYDFFSAKRSTECDIIARDTYSVYMRKLELIRLLRTLYLLRVRNLSSEENTHVNSRELVSLLFSCYGATMCEIDMEIFNLIRDIMSNEGSNCVSMADLDYLWGSSALKLRSEKTLDKAFSSNDMADCETAEDDRRGQFRDYFAFDCKLCIATILHFPYDRTTSNDVIFLKKIPQENLIDKPERPPGSSGIQRYDPAFLLHMSIHVLSNGYLEPLEFAGLGLLAVAFMSISSPDEGMRKLGYEAIGRFKYALEACQNKKDGLRLRLLLTCLQNGITEPWQRIPSAVAIFSAEASFVLLDPSNDHYATISTLLMRSQQVNMKSMPLFNTMFESTSVNFKKERLWILQLSYTGLNLDVDAHIFMKGGLLEILMSFYYSPVADYESKILILQVLNDVISSRTIIEWLQTHALEQLSEFTSHALKLFADNLKMLRHDDPLVISLLKVLVSTLRISQKRKLYQPHFTLSHEGLFQLCQAVDTDVKSSLGAELGLRAMLMSAPPAVLSYEGKALLLKSVTWGICTASRPYSKDQLFQIPTGSYYTSVSEEDQSQDSLISKLLRWVTASVILEKVLESFKTLFSPEIANARTLQALMEHEERRRMQSSIKDDAESRNSNEALASIILYLQQLLGVEGRVLSSVVSALSLLLLSYAPSEDRNFIAELCSKIRYPVETNSAWRWSYYKPWEDLISTQTELEKIEERHACQTLLVIFSNALKGKAFGLGLLPILTHQDLAKSGVFEWERSILIDRLSDA</sequence>
<comment type="caution">
    <text evidence="3">The sequence shown here is derived from an EMBL/GenBank/DDBJ whole genome shotgun (WGS) entry which is preliminary data.</text>
</comment>
<gene>
    <name evidence="3" type="ORF">Sjap_005959</name>
</gene>
<proteinExistence type="predicted"/>
<dbReference type="PANTHER" id="PTHR13500">
    <property type="entry name" value="NUCLEOLAR PRERIBOSOMAL-ASSOCIATED PROTEIN 1"/>
    <property type="match status" value="1"/>
</dbReference>
<feature type="domain" description="URB1 C-terminal" evidence="2">
    <location>
        <begin position="2023"/>
        <end position="2195"/>
    </location>
</feature>
<dbReference type="GO" id="GO:0005730">
    <property type="term" value="C:nucleolus"/>
    <property type="evidence" value="ECO:0007669"/>
    <property type="project" value="TreeGrafter"/>
</dbReference>
<evidence type="ECO:0000259" key="1">
    <source>
        <dbReference type="Pfam" id="PF11707"/>
    </source>
</evidence>